<dbReference type="PANTHER" id="PTHR11085">
    <property type="entry name" value="NAD-DEPENDENT PROTEIN DEACYLASE SIRTUIN-5, MITOCHONDRIAL-RELATED"/>
    <property type="match status" value="1"/>
</dbReference>
<evidence type="ECO:0000256" key="2">
    <source>
        <dbReference type="ARBA" id="ARBA00006924"/>
    </source>
</evidence>
<dbReference type="Proteomes" id="UP000094043">
    <property type="component" value="Chromosome 7"/>
</dbReference>
<reference evidence="8" key="1">
    <citation type="submission" date="2016-06" db="EMBL/GenBank/DDBJ databases">
        <authorList>
            <person name="Cuomo C."/>
            <person name="Litvintseva A."/>
            <person name="Heitman J."/>
            <person name="Chen Y."/>
            <person name="Sun S."/>
            <person name="Springer D."/>
            <person name="Dromer F."/>
            <person name="Young S."/>
            <person name="Zeng Q."/>
            <person name="Chapman S."/>
            <person name="Gujja S."/>
            <person name="Saif S."/>
            <person name="Birren B."/>
        </authorList>
    </citation>
    <scope>NUCLEOTIDE SEQUENCE</scope>
    <source>
        <strain evidence="8">CBS 7841</strain>
    </source>
</reference>
<feature type="compositionally biased region" description="Basic and acidic residues" evidence="7">
    <location>
        <begin position="423"/>
        <end position="438"/>
    </location>
</feature>
<evidence type="ECO:0000256" key="3">
    <source>
        <dbReference type="ARBA" id="ARBA00022679"/>
    </source>
</evidence>
<gene>
    <name evidence="8" type="ORF">L203_105413</name>
</gene>
<dbReference type="Gene3D" id="3.40.50.1220">
    <property type="entry name" value="TPP-binding domain"/>
    <property type="match status" value="1"/>
</dbReference>
<evidence type="ECO:0000256" key="1">
    <source>
        <dbReference type="ARBA" id="ARBA00004173"/>
    </source>
</evidence>
<dbReference type="GO" id="GO:0031508">
    <property type="term" value="P:pericentric heterochromatin formation"/>
    <property type="evidence" value="ECO:0007669"/>
    <property type="project" value="TreeGrafter"/>
</dbReference>
<evidence type="ECO:0000313" key="9">
    <source>
        <dbReference type="Proteomes" id="UP000094043"/>
    </source>
</evidence>
<evidence type="ECO:0000256" key="6">
    <source>
        <dbReference type="ARBA" id="ARBA00023128"/>
    </source>
</evidence>
<reference evidence="8" key="2">
    <citation type="journal article" date="2022" name="Elife">
        <title>Obligate sexual reproduction of a homothallic fungus closely related to the Cryptococcus pathogenic species complex.</title>
        <authorList>
            <person name="Passer A.R."/>
            <person name="Clancey S.A."/>
            <person name="Shea T."/>
            <person name="David-Palma M."/>
            <person name="Averette A.F."/>
            <person name="Boekhout T."/>
            <person name="Porcel B.M."/>
            <person name="Nowrousian M."/>
            <person name="Cuomo C.A."/>
            <person name="Sun S."/>
            <person name="Heitman J."/>
            <person name="Coelho M.A."/>
        </authorList>
    </citation>
    <scope>NUCLEOTIDE SEQUENCE</scope>
    <source>
        <strain evidence="8">CBS 7841</strain>
    </source>
</reference>
<keyword evidence="9" id="KW-1185">Reference proteome</keyword>
<dbReference type="InterPro" id="IPR050134">
    <property type="entry name" value="NAD-dep_sirtuin_deacylases"/>
</dbReference>
<dbReference type="GO" id="GO:0017136">
    <property type="term" value="F:histone deacetylase activity, NAD-dependent"/>
    <property type="evidence" value="ECO:0007669"/>
    <property type="project" value="TreeGrafter"/>
</dbReference>
<dbReference type="InterPro" id="IPR026590">
    <property type="entry name" value="Ssirtuin_cat_dom"/>
</dbReference>
<evidence type="ECO:0000313" key="8">
    <source>
        <dbReference type="EMBL" id="WVN90177.1"/>
    </source>
</evidence>
<feature type="region of interest" description="Disordered" evidence="7">
    <location>
        <begin position="361"/>
        <end position="406"/>
    </location>
</feature>
<dbReference type="OrthoDB" id="2919105at2759"/>
<sequence length="463" mass="51084">MTLSIQLDSQEAGPSKPIVTSFASRAADAEDTLRQVILCLHKSKRIVIVSGAGVSTAAAIPDFRSVSGLFNENSRGGYSVKDLFHVRCLAHHTLAAKHHELITYLSSLSLLAPPTPFHKYLSSLDQEGRLSRCYTQNIDGLEEKAGLTAGIPPGKRKMSRKKINGKSSLTLLDIPEMGKGREAMDDYEPKVIPLHGLLSTLHCTLCSTRFPLPPYLPLPASLIPCPTCQLESSIRSALSERSHKGGFLRASVVLYGEEHSEGELIGKAVARDLKSVDYLLVCGTSLSVPGVKRVVREMSKAVKARKGKRRVYQEIKTVFVNEEPPSKASEWEGVFDVWVQGDVQRFIGYLDKPEFSFCSPVEAKPTENTPSTPKKRKTLSTSALPPTPISLERPRQHTHQVCHTPTKRRALPVYAETLLTPRAEGHQAKRIKVERERTNSPSPTPRGDIERSLTLLPNCGQEY</sequence>
<dbReference type="InterPro" id="IPR003000">
    <property type="entry name" value="Sirtuin"/>
</dbReference>
<dbReference type="Pfam" id="PF02146">
    <property type="entry name" value="SIR2"/>
    <property type="match status" value="2"/>
</dbReference>
<feature type="compositionally biased region" description="Basic residues" evidence="7">
    <location>
        <begin position="396"/>
        <end position="406"/>
    </location>
</feature>
<feature type="region of interest" description="Disordered" evidence="7">
    <location>
        <begin position="418"/>
        <end position="463"/>
    </location>
</feature>
<proteinExistence type="inferred from homology"/>
<dbReference type="PANTHER" id="PTHR11085:SF15">
    <property type="entry name" value="NAD-DEPENDENT HISTONE DEACETYLASE HST4"/>
    <property type="match status" value="1"/>
</dbReference>
<dbReference type="RefSeq" id="XP_066070877.1">
    <property type="nucleotide sequence ID" value="XM_066214780.1"/>
</dbReference>
<dbReference type="GO" id="GO:0005739">
    <property type="term" value="C:mitochondrion"/>
    <property type="evidence" value="ECO:0007669"/>
    <property type="project" value="UniProtKB-SubCell"/>
</dbReference>
<keyword evidence="4" id="KW-0809">Transit peptide</keyword>
<accession>A0A1E3ICP9</accession>
<comment type="similarity">
    <text evidence="2">Belongs to the sirtuin family. Class I subfamily.</text>
</comment>
<evidence type="ECO:0000256" key="5">
    <source>
        <dbReference type="ARBA" id="ARBA00023027"/>
    </source>
</evidence>
<evidence type="ECO:0000256" key="4">
    <source>
        <dbReference type="ARBA" id="ARBA00022946"/>
    </source>
</evidence>
<keyword evidence="6" id="KW-0496">Mitochondrion</keyword>
<dbReference type="GO" id="GO:0000122">
    <property type="term" value="P:negative regulation of transcription by RNA polymerase II"/>
    <property type="evidence" value="ECO:0007669"/>
    <property type="project" value="TreeGrafter"/>
</dbReference>
<dbReference type="VEuPathDB" id="FungiDB:L203_04089"/>
<protein>
    <submittedName>
        <fullName evidence="8">Uncharacterized protein</fullName>
    </submittedName>
</protein>
<dbReference type="GO" id="GO:0005634">
    <property type="term" value="C:nucleus"/>
    <property type="evidence" value="ECO:0007669"/>
    <property type="project" value="TreeGrafter"/>
</dbReference>
<reference evidence="8" key="3">
    <citation type="submission" date="2024-01" db="EMBL/GenBank/DDBJ databases">
        <authorList>
            <person name="Coelho M.A."/>
            <person name="David-Palma M."/>
            <person name="Shea T."/>
            <person name="Sun S."/>
            <person name="Cuomo C.A."/>
            <person name="Heitman J."/>
        </authorList>
    </citation>
    <scope>NUCLEOTIDE SEQUENCE</scope>
    <source>
        <strain evidence="8">CBS 7841</strain>
    </source>
</reference>
<dbReference type="InterPro" id="IPR029035">
    <property type="entry name" value="DHS-like_NAD/FAD-binding_dom"/>
</dbReference>
<name>A0A1E3ICP9_9TREE</name>
<dbReference type="SUPFAM" id="SSF52467">
    <property type="entry name" value="DHS-like NAD/FAD-binding domain"/>
    <property type="match status" value="1"/>
</dbReference>
<dbReference type="EMBL" id="CP143790">
    <property type="protein sequence ID" value="WVN90177.1"/>
    <property type="molecule type" value="Genomic_DNA"/>
</dbReference>
<keyword evidence="5" id="KW-0520">NAD</keyword>
<organism evidence="8 9">
    <name type="scientific">Cryptococcus depauperatus CBS 7841</name>
    <dbReference type="NCBI Taxonomy" id="1295531"/>
    <lineage>
        <taxon>Eukaryota</taxon>
        <taxon>Fungi</taxon>
        <taxon>Dikarya</taxon>
        <taxon>Basidiomycota</taxon>
        <taxon>Agaricomycotina</taxon>
        <taxon>Tremellomycetes</taxon>
        <taxon>Tremellales</taxon>
        <taxon>Cryptococcaceae</taxon>
        <taxon>Cryptococcus</taxon>
    </lineage>
</organism>
<dbReference type="KEGG" id="cdep:91089622"/>
<comment type="subcellular location">
    <subcellularLocation>
        <location evidence="1">Mitochondrion</location>
    </subcellularLocation>
</comment>
<dbReference type="GO" id="GO:0070403">
    <property type="term" value="F:NAD+ binding"/>
    <property type="evidence" value="ECO:0007669"/>
    <property type="project" value="InterPro"/>
</dbReference>
<dbReference type="GO" id="GO:1990414">
    <property type="term" value="P:replication-born double-strand break repair via sister chromatid exchange"/>
    <property type="evidence" value="ECO:0007669"/>
    <property type="project" value="TreeGrafter"/>
</dbReference>
<evidence type="ECO:0000256" key="7">
    <source>
        <dbReference type="SAM" id="MobiDB-lite"/>
    </source>
</evidence>
<dbReference type="GO" id="GO:0006282">
    <property type="term" value="P:regulation of DNA repair"/>
    <property type="evidence" value="ECO:0007669"/>
    <property type="project" value="TreeGrafter"/>
</dbReference>
<keyword evidence="3" id="KW-0808">Transferase</keyword>
<dbReference type="PROSITE" id="PS50305">
    <property type="entry name" value="SIRTUIN"/>
    <property type="match status" value="1"/>
</dbReference>
<dbReference type="GeneID" id="91089622"/>
<dbReference type="AlphaFoldDB" id="A0A1E3ICP9"/>
<dbReference type="GO" id="GO:0031934">
    <property type="term" value="C:mating-type region heterochromatin"/>
    <property type="evidence" value="ECO:0007669"/>
    <property type="project" value="TreeGrafter"/>
</dbReference>